<feature type="transmembrane region" description="Helical" evidence="11">
    <location>
        <begin position="20"/>
        <end position="41"/>
    </location>
</feature>
<evidence type="ECO:0000256" key="7">
    <source>
        <dbReference type="ARBA" id="ARBA00023027"/>
    </source>
</evidence>
<evidence type="ECO:0000256" key="6">
    <source>
        <dbReference type="ARBA" id="ARBA00022989"/>
    </source>
</evidence>
<dbReference type="InterPro" id="IPR039428">
    <property type="entry name" value="NUOK/Mnh_C1-like"/>
</dbReference>
<comment type="catalytic activity">
    <reaction evidence="10">
        <text>a ubiquinone + NADH + 5 H(+)(in) = a ubiquinol + NAD(+) + 4 H(+)(out)</text>
        <dbReference type="Rhea" id="RHEA:29091"/>
        <dbReference type="Rhea" id="RHEA-COMP:9565"/>
        <dbReference type="Rhea" id="RHEA-COMP:9566"/>
        <dbReference type="ChEBI" id="CHEBI:15378"/>
        <dbReference type="ChEBI" id="CHEBI:16389"/>
        <dbReference type="ChEBI" id="CHEBI:17976"/>
        <dbReference type="ChEBI" id="CHEBI:57540"/>
        <dbReference type="ChEBI" id="CHEBI:57945"/>
        <dbReference type="EC" id="7.1.1.2"/>
    </reaction>
</comment>
<dbReference type="GO" id="GO:0016020">
    <property type="term" value="C:membrane"/>
    <property type="evidence" value="ECO:0007669"/>
    <property type="project" value="UniProtKB-SubCell"/>
</dbReference>
<reference evidence="12" key="1">
    <citation type="submission" date="2017-10" db="EMBL/GenBank/DDBJ databases">
        <title>Mitogenomes of tropical arthropods.</title>
        <authorList>
            <person name="Pires Paula D."/>
            <person name="Coiti Togawa R."/>
        </authorList>
    </citation>
    <scope>NUCLEOTIDE SEQUENCE</scope>
</reference>
<keyword evidence="5" id="KW-1278">Translocase</keyword>
<accession>A0A343YVR3</accession>
<dbReference type="EMBL" id="MG253280">
    <property type="protein sequence ID" value="AWN56380.1"/>
    <property type="molecule type" value="Genomic_DNA"/>
</dbReference>
<name>A0A343YVR3_9HEMI</name>
<keyword evidence="8 11" id="KW-0472">Membrane</keyword>
<keyword evidence="6 11" id="KW-1133">Transmembrane helix</keyword>
<evidence type="ECO:0000313" key="12">
    <source>
        <dbReference type="EMBL" id="AWN56380.1"/>
    </source>
</evidence>
<evidence type="ECO:0000256" key="10">
    <source>
        <dbReference type="ARBA" id="ARBA00049551"/>
    </source>
</evidence>
<comment type="subcellular location">
    <subcellularLocation>
        <location evidence="1">Membrane</location>
        <topology evidence="1">Multi-pass membrane protein</topology>
    </subcellularLocation>
</comment>
<protein>
    <recommendedName>
        <fullName evidence="3">NADH-ubiquinone oxidoreductase chain 4L</fullName>
    </recommendedName>
    <alternativeName>
        <fullName evidence="9">NADH dehydrogenase subunit 4L</fullName>
    </alternativeName>
</protein>
<evidence type="ECO:0000256" key="5">
    <source>
        <dbReference type="ARBA" id="ARBA00022967"/>
    </source>
</evidence>
<evidence type="ECO:0000256" key="8">
    <source>
        <dbReference type="ARBA" id="ARBA00023136"/>
    </source>
</evidence>
<evidence type="ECO:0000256" key="2">
    <source>
        <dbReference type="ARBA" id="ARBA00010519"/>
    </source>
</evidence>
<dbReference type="Pfam" id="PF00420">
    <property type="entry name" value="Oxidored_q2"/>
    <property type="match status" value="1"/>
</dbReference>
<organism evidence="12">
    <name type="scientific">Scaptocoris castanea</name>
    <dbReference type="NCBI Taxonomy" id="1411909"/>
    <lineage>
        <taxon>Eukaryota</taxon>
        <taxon>Metazoa</taxon>
        <taxon>Ecdysozoa</taxon>
        <taxon>Arthropoda</taxon>
        <taxon>Hexapoda</taxon>
        <taxon>Insecta</taxon>
        <taxon>Pterygota</taxon>
        <taxon>Neoptera</taxon>
        <taxon>Paraneoptera</taxon>
        <taxon>Hemiptera</taxon>
        <taxon>Heteroptera</taxon>
        <taxon>Panheteroptera</taxon>
        <taxon>Pentatomomorpha</taxon>
        <taxon>Pentatomoidea</taxon>
        <taxon>Cydnidae</taxon>
        <taxon>Cephalocteinae</taxon>
        <taxon>Scaptocoris</taxon>
    </lineage>
</organism>
<dbReference type="GO" id="GO:0008137">
    <property type="term" value="F:NADH dehydrogenase (ubiquinone) activity"/>
    <property type="evidence" value="ECO:0007669"/>
    <property type="project" value="UniProtKB-EC"/>
</dbReference>
<keyword evidence="7" id="KW-0520">NAD</keyword>
<evidence type="ECO:0000256" key="3">
    <source>
        <dbReference type="ARBA" id="ARBA00016612"/>
    </source>
</evidence>
<evidence type="ECO:0000256" key="11">
    <source>
        <dbReference type="SAM" id="Phobius"/>
    </source>
</evidence>
<comment type="similarity">
    <text evidence="2">Belongs to the complex I subunit 4L family.</text>
</comment>
<sequence>MISMLMGIIVFCSTRSHILLALLSLEFLVILVYFSVFLTMVTYGYEMFYSLVFLIFSVCEGAVGLSILVSLIRSRGNAYLSSISVLSW</sequence>
<dbReference type="AlphaFoldDB" id="A0A343YVR3"/>
<geneLocation type="mitochondrion" evidence="12"/>
<dbReference type="Gene3D" id="1.10.287.3510">
    <property type="match status" value="1"/>
</dbReference>
<keyword evidence="4 11" id="KW-0812">Transmembrane</keyword>
<keyword evidence="12" id="KW-0496">Mitochondrion</keyword>
<evidence type="ECO:0000256" key="4">
    <source>
        <dbReference type="ARBA" id="ARBA00022692"/>
    </source>
</evidence>
<feature type="transmembrane region" description="Helical" evidence="11">
    <location>
        <begin position="47"/>
        <end position="72"/>
    </location>
</feature>
<proteinExistence type="inferred from homology"/>
<evidence type="ECO:0000256" key="1">
    <source>
        <dbReference type="ARBA" id="ARBA00004141"/>
    </source>
</evidence>
<evidence type="ECO:0000256" key="9">
    <source>
        <dbReference type="ARBA" id="ARBA00031586"/>
    </source>
</evidence>